<reference evidence="1" key="1">
    <citation type="submission" date="2021-01" db="EMBL/GenBank/DDBJ databases">
        <title>Phytophthora aleatoria, a newly-described species from Pinus radiata is distinct from Phytophthora cactorum isolates based on comparative genomics.</title>
        <authorList>
            <person name="Mcdougal R."/>
            <person name="Panda P."/>
            <person name="Williams N."/>
            <person name="Studholme D.J."/>
        </authorList>
    </citation>
    <scope>NUCLEOTIDE SEQUENCE</scope>
    <source>
        <strain evidence="1">NZFS 3830</strain>
    </source>
</reference>
<dbReference type="OrthoDB" id="167355at2759"/>
<gene>
    <name evidence="1" type="ORF">JG687_00011318</name>
</gene>
<sequence>MRNPVLILDAFYILPSKLLDHCMKVLLLGTRGRTPCLLMLRRTRQSHPVELSRWIQLRT</sequence>
<proteinExistence type="predicted"/>
<dbReference type="EMBL" id="JAENGZ010000688">
    <property type="protein sequence ID" value="KAG6955281.1"/>
    <property type="molecule type" value="Genomic_DNA"/>
</dbReference>
<accession>A0A8T1U8T0</accession>
<evidence type="ECO:0000313" key="2">
    <source>
        <dbReference type="Proteomes" id="UP000688947"/>
    </source>
</evidence>
<name>A0A8T1U8T0_9STRA</name>
<protein>
    <submittedName>
        <fullName evidence="1">Uncharacterized protein</fullName>
    </submittedName>
</protein>
<comment type="caution">
    <text evidence="1">The sequence shown here is derived from an EMBL/GenBank/DDBJ whole genome shotgun (WGS) entry which is preliminary data.</text>
</comment>
<dbReference type="Proteomes" id="UP000688947">
    <property type="component" value="Unassembled WGS sequence"/>
</dbReference>
<organism evidence="1 2">
    <name type="scientific">Phytophthora cactorum</name>
    <dbReference type="NCBI Taxonomy" id="29920"/>
    <lineage>
        <taxon>Eukaryota</taxon>
        <taxon>Sar</taxon>
        <taxon>Stramenopiles</taxon>
        <taxon>Oomycota</taxon>
        <taxon>Peronosporomycetes</taxon>
        <taxon>Peronosporales</taxon>
        <taxon>Peronosporaceae</taxon>
        <taxon>Phytophthora</taxon>
    </lineage>
</organism>
<evidence type="ECO:0000313" key="1">
    <source>
        <dbReference type="EMBL" id="KAG6955281.1"/>
    </source>
</evidence>
<dbReference type="AlphaFoldDB" id="A0A8T1U8T0"/>